<dbReference type="EMBL" id="AP028919">
    <property type="protein sequence ID" value="BET00432.1"/>
    <property type="molecule type" value="Genomic_DNA"/>
</dbReference>
<gene>
    <name evidence="2" type="ORF">NTJ_13248</name>
</gene>
<dbReference type="Proteomes" id="UP001307889">
    <property type="component" value="Chromosome 11"/>
</dbReference>
<name>A0ABN7B7S4_9HEMI</name>
<reference evidence="2 3" key="1">
    <citation type="submission" date="2023-09" db="EMBL/GenBank/DDBJ databases">
        <title>Nesidiocoris tenuis whole genome shotgun sequence.</title>
        <authorList>
            <person name="Shibata T."/>
            <person name="Shimoda M."/>
            <person name="Kobayashi T."/>
            <person name="Uehara T."/>
        </authorList>
    </citation>
    <scope>NUCLEOTIDE SEQUENCE [LARGE SCALE GENOMIC DNA]</scope>
    <source>
        <strain evidence="2 3">Japan</strain>
    </source>
</reference>
<keyword evidence="3" id="KW-1185">Reference proteome</keyword>
<proteinExistence type="predicted"/>
<accession>A0ABN7B7S4</accession>
<feature type="signal peptide" evidence="1">
    <location>
        <begin position="1"/>
        <end position="22"/>
    </location>
</feature>
<feature type="chain" id="PRO_5045514378" evidence="1">
    <location>
        <begin position="23"/>
        <end position="70"/>
    </location>
</feature>
<sequence length="70" mass="7781">MKLFLILAIVGAVLLAAFTVEASPFEPLELQVAGEPSEGQGQLQPLAREKRRVHCTFYPDGRRECHTTKD</sequence>
<evidence type="ECO:0000256" key="1">
    <source>
        <dbReference type="SAM" id="SignalP"/>
    </source>
</evidence>
<keyword evidence="1" id="KW-0732">Signal</keyword>
<protein>
    <submittedName>
        <fullName evidence="2">Uncharacterized protein</fullName>
    </submittedName>
</protein>
<evidence type="ECO:0000313" key="3">
    <source>
        <dbReference type="Proteomes" id="UP001307889"/>
    </source>
</evidence>
<organism evidence="2 3">
    <name type="scientific">Nesidiocoris tenuis</name>
    <dbReference type="NCBI Taxonomy" id="355587"/>
    <lineage>
        <taxon>Eukaryota</taxon>
        <taxon>Metazoa</taxon>
        <taxon>Ecdysozoa</taxon>
        <taxon>Arthropoda</taxon>
        <taxon>Hexapoda</taxon>
        <taxon>Insecta</taxon>
        <taxon>Pterygota</taxon>
        <taxon>Neoptera</taxon>
        <taxon>Paraneoptera</taxon>
        <taxon>Hemiptera</taxon>
        <taxon>Heteroptera</taxon>
        <taxon>Panheteroptera</taxon>
        <taxon>Cimicomorpha</taxon>
        <taxon>Miridae</taxon>
        <taxon>Dicyphina</taxon>
        <taxon>Nesidiocoris</taxon>
    </lineage>
</organism>
<evidence type="ECO:0000313" key="2">
    <source>
        <dbReference type="EMBL" id="BET00432.1"/>
    </source>
</evidence>